<dbReference type="InterPro" id="IPR020846">
    <property type="entry name" value="MFS_dom"/>
</dbReference>
<dbReference type="PANTHER" id="PTHR43791:SF36">
    <property type="entry name" value="TRANSPORTER, PUTATIVE (AFU_ORTHOLOGUE AFUA_6G08340)-RELATED"/>
    <property type="match status" value="1"/>
</dbReference>
<feature type="transmembrane region" description="Helical" evidence="6">
    <location>
        <begin position="26"/>
        <end position="44"/>
    </location>
</feature>
<dbReference type="PROSITE" id="PS50850">
    <property type="entry name" value="MFS"/>
    <property type="match status" value="1"/>
</dbReference>
<reference evidence="8" key="1">
    <citation type="submission" date="2022-01" db="EMBL/GenBank/DDBJ databases">
        <authorList>
            <person name="Karlyshev A.V."/>
            <person name="Jaspars M."/>
        </authorList>
    </citation>
    <scope>NUCLEOTIDE SEQUENCE</scope>
    <source>
        <strain evidence="8">AGSA3-2</strain>
    </source>
</reference>
<feature type="transmembrane region" description="Helical" evidence="6">
    <location>
        <begin position="120"/>
        <end position="142"/>
    </location>
</feature>
<comment type="caution">
    <text evidence="8">The sequence shown here is derived from an EMBL/GenBank/DDBJ whole genome shotgun (WGS) entry which is preliminary data.</text>
</comment>
<feature type="transmembrane region" description="Helical" evidence="6">
    <location>
        <begin position="415"/>
        <end position="435"/>
    </location>
</feature>
<keyword evidence="9" id="KW-1185">Reference proteome</keyword>
<feature type="transmembrane region" description="Helical" evidence="6">
    <location>
        <begin position="96"/>
        <end position="114"/>
    </location>
</feature>
<dbReference type="KEGG" id="axe:P40_07590"/>
<evidence type="ECO:0000256" key="3">
    <source>
        <dbReference type="ARBA" id="ARBA00022692"/>
    </source>
</evidence>
<dbReference type="InterPro" id="IPR036259">
    <property type="entry name" value="MFS_trans_sf"/>
</dbReference>
<organism evidence="8 9">
    <name type="scientific">Alloalcanivorax xenomutans</name>
    <dbReference type="NCBI Taxonomy" id="1094342"/>
    <lineage>
        <taxon>Bacteria</taxon>
        <taxon>Pseudomonadati</taxon>
        <taxon>Pseudomonadota</taxon>
        <taxon>Gammaproteobacteria</taxon>
        <taxon>Oceanospirillales</taxon>
        <taxon>Alcanivoracaceae</taxon>
        <taxon>Alloalcanivorax</taxon>
    </lineage>
</organism>
<dbReference type="GO" id="GO:0022857">
    <property type="term" value="F:transmembrane transporter activity"/>
    <property type="evidence" value="ECO:0007669"/>
    <property type="project" value="InterPro"/>
</dbReference>
<dbReference type="EMBL" id="JAJVKT010000025">
    <property type="protein sequence ID" value="MCE7510545.1"/>
    <property type="molecule type" value="Genomic_DNA"/>
</dbReference>
<evidence type="ECO:0000313" key="9">
    <source>
        <dbReference type="Proteomes" id="UP001107961"/>
    </source>
</evidence>
<evidence type="ECO:0000256" key="4">
    <source>
        <dbReference type="ARBA" id="ARBA00022989"/>
    </source>
</evidence>
<feature type="transmembrane region" description="Helical" evidence="6">
    <location>
        <begin position="258"/>
        <end position="279"/>
    </location>
</feature>
<comment type="subcellular location">
    <subcellularLocation>
        <location evidence="1">Membrane</location>
        <topology evidence="1">Multi-pass membrane protein</topology>
    </subcellularLocation>
</comment>
<evidence type="ECO:0000256" key="5">
    <source>
        <dbReference type="ARBA" id="ARBA00023136"/>
    </source>
</evidence>
<dbReference type="GO" id="GO:0016020">
    <property type="term" value="C:membrane"/>
    <property type="evidence" value="ECO:0007669"/>
    <property type="project" value="UniProtKB-SubCell"/>
</dbReference>
<dbReference type="Pfam" id="PF07690">
    <property type="entry name" value="MFS_1"/>
    <property type="match status" value="1"/>
</dbReference>
<gene>
    <name evidence="8" type="ORF">LZG35_18060</name>
</gene>
<feature type="transmembrane region" description="Helical" evidence="6">
    <location>
        <begin position="348"/>
        <end position="369"/>
    </location>
</feature>
<dbReference type="Proteomes" id="UP001107961">
    <property type="component" value="Unassembled WGS sequence"/>
</dbReference>
<feature type="transmembrane region" description="Helical" evidence="6">
    <location>
        <begin position="291"/>
        <end position="313"/>
    </location>
</feature>
<dbReference type="GeneID" id="94686283"/>
<keyword evidence="2" id="KW-0813">Transport</keyword>
<evidence type="ECO:0000256" key="6">
    <source>
        <dbReference type="SAM" id="Phobius"/>
    </source>
</evidence>
<evidence type="ECO:0000256" key="2">
    <source>
        <dbReference type="ARBA" id="ARBA00022448"/>
    </source>
</evidence>
<dbReference type="CDD" id="cd17319">
    <property type="entry name" value="MFS_ExuT_GudP_like"/>
    <property type="match status" value="1"/>
</dbReference>
<name>A0A9Q3W4R4_9GAMM</name>
<dbReference type="RefSeq" id="WP_080530727.1">
    <property type="nucleotide sequence ID" value="NZ_CP012331.1"/>
</dbReference>
<dbReference type="InterPro" id="IPR011701">
    <property type="entry name" value="MFS"/>
</dbReference>
<evidence type="ECO:0000256" key="1">
    <source>
        <dbReference type="ARBA" id="ARBA00004141"/>
    </source>
</evidence>
<accession>A0A9Q3W4R4</accession>
<protein>
    <submittedName>
        <fullName evidence="8">MFS transporter</fullName>
    </submittedName>
</protein>
<feature type="transmembrane region" description="Helical" evidence="6">
    <location>
        <begin position="64"/>
        <end position="84"/>
    </location>
</feature>
<feature type="transmembrane region" description="Helical" evidence="6">
    <location>
        <begin position="325"/>
        <end position="342"/>
    </location>
</feature>
<dbReference type="PANTHER" id="PTHR43791">
    <property type="entry name" value="PERMEASE-RELATED"/>
    <property type="match status" value="1"/>
</dbReference>
<keyword evidence="3 6" id="KW-0812">Transmembrane</keyword>
<feature type="transmembrane region" description="Helical" evidence="6">
    <location>
        <begin position="381"/>
        <end position="403"/>
    </location>
</feature>
<keyword evidence="5 6" id="KW-0472">Membrane</keyword>
<dbReference type="SUPFAM" id="SSF103473">
    <property type="entry name" value="MFS general substrate transporter"/>
    <property type="match status" value="1"/>
</dbReference>
<proteinExistence type="predicted"/>
<dbReference type="FunFam" id="1.20.1250.20:FF:000018">
    <property type="entry name" value="MFS transporter permease"/>
    <property type="match status" value="1"/>
</dbReference>
<dbReference type="AlphaFoldDB" id="A0A9Q3W4R4"/>
<evidence type="ECO:0000313" key="8">
    <source>
        <dbReference type="EMBL" id="MCE7510545.1"/>
    </source>
</evidence>
<feature type="transmembrane region" description="Helical" evidence="6">
    <location>
        <begin position="154"/>
        <end position="177"/>
    </location>
</feature>
<dbReference type="Gene3D" id="1.20.1250.20">
    <property type="entry name" value="MFS general substrate transporter like domains"/>
    <property type="match status" value="2"/>
</dbReference>
<evidence type="ECO:0000259" key="7">
    <source>
        <dbReference type="PROSITE" id="PS50850"/>
    </source>
</evidence>
<feature type="transmembrane region" description="Helical" evidence="6">
    <location>
        <begin position="189"/>
        <end position="211"/>
    </location>
</feature>
<sequence length="448" mass="48907">MAHYAPERKAAAVQYSPQDEALFSKISWRLLPLLIVCYIIAFLDRVNIGFAQLQMRETLPFSDAAYAFGAGVFFIGYLLFEVPSNLILERIGARKTLLRIMFCWGLVASAMMFVQSTTVFYILRFLLGAFEAGFFPGIILYLTYWYPGPRRGKAIALFMTGATIAYLLAGPMSGAIMKYMDGLMGYRGWQWLFVVQGLPATFLGLFAFFYLKDKPEDANWLSADEKSRLRQLLDDDEALAGRGTSHGSFGALLASPKVWVMSLVYFLVLGATYVMVFWAPTLIKSWGVEDVFTVGLLSSIAPAVTIFAMVLIGRSSDRHNERRRHFMFCCSLCAIGAVVLVFTQGTLVLSLLGLVILTVGQSSATPLFFAATSEVIPKKIAAGGIALVSSLGNLGPAVMPSVVAFVNTATGTPNASLYLVAGFWLLAGLILMAVVKTRIVARPALATT</sequence>
<feature type="domain" description="Major facilitator superfamily (MFS) profile" evidence="7">
    <location>
        <begin position="30"/>
        <end position="439"/>
    </location>
</feature>
<keyword evidence="4 6" id="KW-1133">Transmembrane helix</keyword>